<evidence type="ECO:0000313" key="4">
    <source>
        <dbReference type="Proteomes" id="UP000765509"/>
    </source>
</evidence>
<organism evidence="3 4">
    <name type="scientific">Austropuccinia psidii MF-1</name>
    <dbReference type="NCBI Taxonomy" id="1389203"/>
    <lineage>
        <taxon>Eukaryota</taxon>
        <taxon>Fungi</taxon>
        <taxon>Dikarya</taxon>
        <taxon>Basidiomycota</taxon>
        <taxon>Pucciniomycotina</taxon>
        <taxon>Pucciniomycetes</taxon>
        <taxon>Pucciniales</taxon>
        <taxon>Sphaerophragmiaceae</taxon>
        <taxon>Austropuccinia</taxon>
    </lineage>
</organism>
<dbReference type="EMBL" id="AVOT02078290">
    <property type="protein sequence ID" value="MBW0565958.1"/>
    <property type="molecule type" value="Genomic_DNA"/>
</dbReference>
<evidence type="ECO:0000259" key="2">
    <source>
        <dbReference type="PROSITE" id="PS50175"/>
    </source>
</evidence>
<proteinExistence type="predicted"/>
<keyword evidence="4" id="KW-1185">Reference proteome</keyword>
<dbReference type="AlphaFoldDB" id="A0A9Q3JMI2"/>
<accession>A0A9Q3JMI2</accession>
<dbReference type="SUPFAM" id="SSF50630">
    <property type="entry name" value="Acid proteases"/>
    <property type="match status" value="1"/>
</dbReference>
<comment type="caution">
    <text evidence="3">The sequence shown here is derived from an EMBL/GenBank/DDBJ whole genome shotgun (WGS) entry which is preliminary data.</text>
</comment>
<dbReference type="PROSITE" id="PS50175">
    <property type="entry name" value="ASP_PROT_RETROV"/>
    <property type="match status" value="1"/>
</dbReference>
<dbReference type="OrthoDB" id="5535068at2759"/>
<name>A0A9Q3JMI2_9BASI</name>
<dbReference type="GO" id="GO:0004190">
    <property type="term" value="F:aspartic-type endopeptidase activity"/>
    <property type="evidence" value="ECO:0007669"/>
    <property type="project" value="InterPro"/>
</dbReference>
<sequence>MQVFVLKEEYPVMALVDTGSELKIITQDSERKDSLPKRNLKMILRGIGEHTTSLIGLVEFTKVLFPSGEENEIHSFIAKGAVHTVLGRPFLAENNIRSEFPQKQGETFSYLEAEGRRSCVSICQTHMLWWKTGPPRVMELCSMTKKEDFLIKVRLKEAEDKSKAKIKSILKSTKKRLSRDKVYYIQFR</sequence>
<gene>
    <name evidence="3" type="ORF">O181_105673</name>
</gene>
<dbReference type="InterPro" id="IPR021109">
    <property type="entry name" value="Peptidase_aspartic_dom_sf"/>
</dbReference>
<dbReference type="Proteomes" id="UP000765509">
    <property type="component" value="Unassembled WGS sequence"/>
</dbReference>
<reference evidence="3" key="1">
    <citation type="submission" date="2021-03" db="EMBL/GenBank/DDBJ databases">
        <title>Draft genome sequence of rust myrtle Austropuccinia psidii MF-1, a brazilian biotype.</title>
        <authorList>
            <person name="Quecine M.C."/>
            <person name="Pachon D.M.R."/>
            <person name="Bonatelli M.L."/>
            <person name="Correr F.H."/>
            <person name="Franceschini L.M."/>
            <person name="Leite T.F."/>
            <person name="Margarido G.R.A."/>
            <person name="Almeida C.A."/>
            <person name="Ferrarezi J.A."/>
            <person name="Labate C.A."/>
        </authorList>
    </citation>
    <scope>NUCLEOTIDE SEQUENCE</scope>
    <source>
        <strain evidence="3">MF-1</strain>
    </source>
</reference>
<evidence type="ECO:0000256" key="1">
    <source>
        <dbReference type="ARBA" id="ARBA00022801"/>
    </source>
</evidence>
<feature type="domain" description="Peptidase A2" evidence="2">
    <location>
        <begin position="12"/>
        <end position="48"/>
    </location>
</feature>
<dbReference type="Gene3D" id="2.40.70.10">
    <property type="entry name" value="Acid Proteases"/>
    <property type="match status" value="1"/>
</dbReference>
<dbReference type="InterPro" id="IPR001995">
    <property type="entry name" value="Peptidase_A2_cat"/>
</dbReference>
<evidence type="ECO:0000313" key="3">
    <source>
        <dbReference type="EMBL" id="MBW0565958.1"/>
    </source>
</evidence>
<keyword evidence="1" id="KW-0378">Hydrolase</keyword>
<dbReference type="GO" id="GO:0006508">
    <property type="term" value="P:proteolysis"/>
    <property type="evidence" value="ECO:0007669"/>
    <property type="project" value="InterPro"/>
</dbReference>
<protein>
    <recommendedName>
        <fullName evidence="2">Peptidase A2 domain-containing protein</fullName>
    </recommendedName>
</protein>